<evidence type="ECO:0000259" key="4">
    <source>
        <dbReference type="PROSITE" id="PS50042"/>
    </source>
</evidence>
<evidence type="ECO:0000259" key="5">
    <source>
        <dbReference type="PROSITE" id="PS51063"/>
    </source>
</evidence>
<evidence type="ECO:0000313" key="6">
    <source>
        <dbReference type="EMBL" id="QTR46369.1"/>
    </source>
</evidence>
<dbReference type="InterPro" id="IPR036390">
    <property type="entry name" value="WH_DNA-bd_sf"/>
</dbReference>
<dbReference type="PROSITE" id="PS51063">
    <property type="entry name" value="HTH_CRP_2"/>
    <property type="match status" value="1"/>
</dbReference>
<dbReference type="SUPFAM" id="SSF51206">
    <property type="entry name" value="cAMP-binding domain-like"/>
    <property type="match status" value="1"/>
</dbReference>
<dbReference type="CDD" id="cd00038">
    <property type="entry name" value="CAP_ED"/>
    <property type="match status" value="1"/>
</dbReference>
<dbReference type="Gene3D" id="1.10.10.10">
    <property type="entry name" value="Winged helix-like DNA-binding domain superfamily/Winged helix DNA-binding domain"/>
    <property type="match status" value="1"/>
</dbReference>
<evidence type="ECO:0000256" key="2">
    <source>
        <dbReference type="ARBA" id="ARBA00023125"/>
    </source>
</evidence>
<dbReference type="InterPro" id="IPR018490">
    <property type="entry name" value="cNMP-bd_dom_sf"/>
</dbReference>
<organism evidence="6 7">
    <name type="scientific">Thiothrix litoralis</name>
    <dbReference type="NCBI Taxonomy" id="2891210"/>
    <lineage>
        <taxon>Bacteria</taxon>
        <taxon>Pseudomonadati</taxon>
        <taxon>Pseudomonadota</taxon>
        <taxon>Gammaproteobacteria</taxon>
        <taxon>Thiotrichales</taxon>
        <taxon>Thiotrichaceae</taxon>
        <taxon>Thiothrix</taxon>
    </lineage>
</organism>
<keyword evidence="2" id="KW-0238">DNA-binding</keyword>
<keyword evidence="1" id="KW-0805">Transcription regulation</keyword>
<evidence type="ECO:0000256" key="1">
    <source>
        <dbReference type="ARBA" id="ARBA00023015"/>
    </source>
</evidence>
<dbReference type="RefSeq" id="WP_210222705.1">
    <property type="nucleotide sequence ID" value="NZ_CP072801.1"/>
</dbReference>
<dbReference type="InterPro" id="IPR000595">
    <property type="entry name" value="cNMP-bd_dom"/>
</dbReference>
<dbReference type="SUPFAM" id="SSF46785">
    <property type="entry name" value="Winged helix' DNA-binding domain"/>
    <property type="match status" value="1"/>
</dbReference>
<accession>A0ABX7WRR2</accession>
<dbReference type="Gene3D" id="2.60.120.10">
    <property type="entry name" value="Jelly Rolls"/>
    <property type="match status" value="1"/>
</dbReference>
<keyword evidence="3" id="KW-0804">Transcription</keyword>
<name>A0ABX7WRR2_9GAMM</name>
<protein>
    <submittedName>
        <fullName evidence="6">Crp/Fnr family transcriptional regulator</fullName>
    </submittedName>
</protein>
<evidence type="ECO:0000313" key="7">
    <source>
        <dbReference type="Proteomes" id="UP000672039"/>
    </source>
</evidence>
<dbReference type="SMART" id="SM00419">
    <property type="entry name" value="HTH_CRP"/>
    <property type="match status" value="1"/>
</dbReference>
<dbReference type="InterPro" id="IPR012318">
    <property type="entry name" value="HTH_CRP"/>
</dbReference>
<dbReference type="PANTHER" id="PTHR24567">
    <property type="entry name" value="CRP FAMILY TRANSCRIPTIONAL REGULATORY PROTEIN"/>
    <property type="match status" value="1"/>
</dbReference>
<keyword evidence="7" id="KW-1185">Reference proteome</keyword>
<reference evidence="6 7" key="1">
    <citation type="submission" date="2021-04" db="EMBL/GenBank/DDBJ databases">
        <title>Genomics, taxonomy and metabolism of representatives of sulfur bacteria of the genus Thiothrix: Thiothrix fructosivorans QT, Thiothrix unzii A1T and three new species, Thiothrix subterranea sp. nov., Thiothrix litoralis sp. nov. and 'Candidatus Thiothrix anitrata' sp. nov.</title>
        <authorList>
            <person name="Ravin N.V."/>
            <person name="Smolyakov D."/>
            <person name="Rudenko T.S."/>
            <person name="Mardanov A.V."/>
            <person name="Beletsky A.V."/>
            <person name="Markov N.D."/>
            <person name="Fomenkov A.I."/>
            <person name="Roberts R.J."/>
            <person name="Karnachuk O.V."/>
            <person name="Novikov A."/>
            <person name="Grabovich M.Y."/>
        </authorList>
    </citation>
    <scope>NUCLEOTIDE SEQUENCE [LARGE SCALE GENOMIC DNA]</scope>
    <source>
        <strain evidence="6 7">AS</strain>
    </source>
</reference>
<proteinExistence type="predicted"/>
<gene>
    <name evidence="6" type="ORF">J9253_20765</name>
</gene>
<dbReference type="Pfam" id="PF13545">
    <property type="entry name" value="HTH_Crp_2"/>
    <property type="match status" value="1"/>
</dbReference>
<feature type="domain" description="Cyclic nucleotide-binding" evidence="4">
    <location>
        <begin position="10"/>
        <end position="93"/>
    </location>
</feature>
<dbReference type="InterPro" id="IPR050397">
    <property type="entry name" value="Env_Response_Regulators"/>
</dbReference>
<dbReference type="Pfam" id="PF00027">
    <property type="entry name" value="cNMP_binding"/>
    <property type="match status" value="1"/>
</dbReference>
<evidence type="ECO:0000256" key="3">
    <source>
        <dbReference type="ARBA" id="ARBA00023163"/>
    </source>
</evidence>
<dbReference type="PANTHER" id="PTHR24567:SF68">
    <property type="entry name" value="DNA-BINDING TRANSCRIPTIONAL DUAL REGULATOR CRP"/>
    <property type="match status" value="1"/>
</dbReference>
<dbReference type="InterPro" id="IPR014710">
    <property type="entry name" value="RmlC-like_jellyroll"/>
</dbReference>
<dbReference type="PROSITE" id="PS50042">
    <property type="entry name" value="CNMP_BINDING_3"/>
    <property type="match status" value="1"/>
</dbReference>
<dbReference type="InterPro" id="IPR036388">
    <property type="entry name" value="WH-like_DNA-bd_sf"/>
</dbReference>
<dbReference type="Proteomes" id="UP000672039">
    <property type="component" value="Chromosome"/>
</dbReference>
<dbReference type="EMBL" id="CP072801">
    <property type="protein sequence ID" value="QTR46369.1"/>
    <property type="molecule type" value="Genomic_DNA"/>
</dbReference>
<sequence length="221" mass="24570">MHDRLSAFDCFTCLPPEQRQHLLHNAHPISVPRLQRLVEIEDQQACVFCLTAGRIRLGIIANNGHERTIDVVFPGETFGEAGIFHPPEAPLYAQAIIPSDLLCISREAILSGIQQWPEMGSVFLKLACARINQLLAGMYICCLRNAPQRVNDYLLQNAHPVGNSRVQGVVSLIASKSVVASSLNLTPETFSRALHNLSEKGLITVERTSIHVHNLEKLRRQ</sequence>
<feature type="domain" description="HTH crp-type" evidence="5">
    <location>
        <begin position="144"/>
        <end position="216"/>
    </location>
</feature>